<keyword evidence="1" id="KW-0472">Membrane</keyword>
<accession>A0A1I6QKZ8</accession>
<dbReference type="AlphaFoldDB" id="A0A1I6QKZ8"/>
<reference evidence="2 3" key="1">
    <citation type="submission" date="2016-10" db="EMBL/GenBank/DDBJ databases">
        <authorList>
            <person name="de Groot N.N."/>
        </authorList>
    </citation>
    <scope>NUCLEOTIDE SEQUENCE [LARGE SCALE GENOMIC DNA]</scope>
    <source>
        <strain evidence="2 3">DSM 22789</strain>
    </source>
</reference>
<organism evidence="2 3">
    <name type="scientific">Sphingobacterium wenxiniae</name>
    <dbReference type="NCBI Taxonomy" id="683125"/>
    <lineage>
        <taxon>Bacteria</taxon>
        <taxon>Pseudomonadati</taxon>
        <taxon>Bacteroidota</taxon>
        <taxon>Sphingobacteriia</taxon>
        <taxon>Sphingobacteriales</taxon>
        <taxon>Sphingobacteriaceae</taxon>
        <taxon>Sphingobacterium</taxon>
    </lineage>
</organism>
<feature type="transmembrane region" description="Helical" evidence="1">
    <location>
        <begin position="42"/>
        <end position="60"/>
    </location>
</feature>
<dbReference type="RefSeq" id="WP_093363924.1">
    <property type="nucleotide sequence ID" value="NZ_FOZZ01000002.1"/>
</dbReference>
<proteinExistence type="predicted"/>
<dbReference type="EMBL" id="FOZZ01000002">
    <property type="protein sequence ID" value="SFS53134.1"/>
    <property type="molecule type" value="Genomic_DNA"/>
</dbReference>
<protein>
    <submittedName>
        <fullName evidence="2">Uncharacterized protein</fullName>
    </submittedName>
</protein>
<sequence length="68" mass="7903">MKKHRSDFGAGAVRADGGRKLKVESEYFTFHQVKSNRKDDRIVIIKILLYPFFIPCPYMMCYAEIVAC</sequence>
<keyword evidence="3" id="KW-1185">Reference proteome</keyword>
<evidence type="ECO:0000256" key="1">
    <source>
        <dbReference type="SAM" id="Phobius"/>
    </source>
</evidence>
<gene>
    <name evidence="2" type="ORF">SAMN05660206_102396</name>
</gene>
<keyword evidence="1" id="KW-1133">Transmembrane helix</keyword>
<keyword evidence="1" id="KW-0812">Transmembrane</keyword>
<evidence type="ECO:0000313" key="3">
    <source>
        <dbReference type="Proteomes" id="UP000198785"/>
    </source>
</evidence>
<name>A0A1I6QKZ8_9SPHI</name>
<evidence type="ECO:0000313" key="2">
    <source>
        <dbReference type="EMBL" id="SFS53134.1"/>
    </source>
</evidence>
<dbReference type="Proteomes" id="UP000198785">
    <property type="component" value="Unassembled WGS sequence"/>
</dbReference>